<sequence length="188" mass="21637">MLSYNDLKKGTLFIWDGEPYEVLEYNFVRMQQRRPTAQTKIRNIKTGSISMQSFKQSDTFQEVEIVRKKAMFLYVHRGDYVFHLEGDPKNRFNVSETILGERAKFLKPNTLVEARYLGEELLDVVMPIKMDFKVIEAPPSIKGNTAQGGVKQVKIETGATLNVPLFIEEGDIIRINTELGEYVERANK</sequence>
<dbReference type="PROSITE" id="PS01275">
    <property type="entry name" value="EFP"/>
    <property type="match status" value="1"/>
</dbReference>
<dbReference type="InterPro" id="IPR008991">
    <property type="entry name" value="Translation_prot_SH3-like_sf"/>
</dbReference>
<dbReference type="SUPFAM" id="SSF50249">
    <property type="entry name" value="Nucleic acid-binding proteins"/>
    <property type="match status" value="1"/>
</dbReference>
<dbReference type="EMBL" id="MHNL01000005">
    <property type="protein sequence ID" value="OGZ45647.1"/>
    <property type="molecule type" value="Genomic_DNA"/>
</dbReference>
<feature type="domain" description="Elongation factor P C-terminal" evidence="2">
    <location>
        <begin position="130"/>
        <end position="185"/>
    </location>
</feature>
<dbReference type="STRING" id="1802115.A2756_01935"/>
<dbReference type="NCBIfam" id="NF001810">
    <property type="entry name" value="PRK00529.1"/>
    <property type="match status" value="1"/>
</dbReference>
<evidence type="ECO:0000313" key="4">
    <source>
        <dbReference type="Proteomes" id="UP000177785"/>
    </source>
</evidence>
<comment type="caution">
    <text evidence="3">The sequence shown here is derived from an EMBL/GenBank/DDBJ whole genome shotgun (WGS) entry which is preliminary data.</text>
</comment>
<dbReference type="Gene3D" id="2.40.50.140">
    <property type="entry name" value="Nucleic acid-binding proteins"/>
    <property type="match status" value="2"/>
</dbReference>
<dbReference type="GO" id="GO:0005829">
    <property type="term" value="C:cytosol"/>
    <property type="evidence" value="ECO:0007669"/>
    <property type="project" value="UniProtKB-ARBA"/>
</dbReference>
<dbReference type="Gene3D" id="2.30.30.30">
    <property type="match status" value="1"/>
</dbReference>
<dbReference type="InterPro" id="IPR013852">
    <property type="entry name" value="Transl_elong_P/YeiP_CS"/>
</dbReference>
<dbReference type="FunFam" id="2.40.50.140:FF:000004">
    <property type="entry name" value="Elongation factor P"/>
    <property type="match status" value="1"/>
</dbReference>
<dbReference type="GO" id="GO:0043043">
    <property type="term" value="P:peptide biosynthetic process"/>
    <property type="evidence" value="ECO:0007669"/>
    <property type="project" value="InterPro"/>
</dbReference>
<dbReference type="Pfam" id="PF08207">
    <property type="entry name" value="EFP_N"/>
    <property type="match status" value="1"/>
</dbReference>
<name>A0A1G2G620_9BACT</name>
<dbReference type="PANTHER" id="PTHR30053:SF12">
    <property type="entry name" value="ELONGATION FACTOR P (EF-P) FAMILY PROTEIN"/>
    <property type="match status" value="1"/>
</dbReference>
<dbReference type="InterPro" id="IPR015365">
    <property type="entry name" value="Elong-fact-P_C"/>
</dbReference>
<protein>
    <recommendedName>
        <fullName evidence="2">Elongation factor P C-terminal domain-containing protein</fullName>
    </recommendedName>
</protein>
<gene>
    <name evidence="3" type="ORF">A2756_01935</name>
</gene>
<dbReference type="InterPro" id="IPR013185">
    <property type="entry name" value="Transl_elong_KOW-like"/>
</dbReference>
<evidence type="ECO:0000256" key="1">
    <source>
        <dbReference type="ARBA" id="ARBA00009479"/>
    </source>
</evidence>
<comment type="similarity">
    <text evidence="1">Belongs to the elongation factor P family.</text>
</comment>
<evidence type="ECO:0000313" key="3">
    <source>
        <dbReference type="EMBL" id="OGZ45647.1"/>
    </source>
</evidence>
<dbReference type="Proteomes" id="UP000177785">
    <property type="component" value="Unassembled WGS sequence"/>
</dbReference>
<proteinExistence type="inferred from homology"/>
<dbReference type="Pfam" id="PF09285">
    <property type="entry name" value="Elong-fact-P_C"/>
    <property type="match status" value="1"/>
</dbReference>
<reference evidence="3 4" key="1">
    <citation type="journal article" date="2016" name="Nat. Commun.">
        <title>Thousands of microbial genomes shed light on interconnected biogeochemical processes in an aquifer system.</title>
        <authorList>
            <person name="Anantharaman K."/>
            <person name="Brown C.T."/>
            <person name="Hug L.A."/>
            <person name="Sharon I."/>
            <person name="Castelle C.J."/>
            <person name="Probst A.J."/>
            <person name="Thomas B.C."/>
            <person name="Singh A."/>
            <person name="Wilkins M.J."/>
            <person name="Karaoz U."/>
            <person name="Brodie E.L."/>
            <person name="Williams K.H."/>
            <person name="Hubbard S.S."/>
            <person name="Banfield J.F."/>
        </authorList>
    </citation>
    <scope>NUCLEOTIDE SEQUENCE [LARGE SCALE GENOMIC DNA]</scope>
</reference>
<dbReference type="InterPro" id="IPR020599">
    <property type="entry name" value="Transl_elong_fac_P/YeiP"/>
</dbReference>
<dbReference type="AlphaFoldDB" id="A0A1G2G620"/>
<evidence type="ECO:0000259" key="2">
    <source>
        <dbReference type="SMART" id="SM00841"/>
    </source>
</evidence>
<dbReference type="SUPFAM" id="SSF50104">
    <property type="entry name" value="Translation proteins SH3-like domain"/>
    <property type="match status" value="1"/>
</dbReference>
<dbReference type="InterPro" id="IPR012340">
    <property type="entry name" value="NA-bd_OB-fold"/>
</dbReference>
<accession>A0A1G2G620</accession>
<dbReference type="PIRSF" id="PIRSF005901">
    <property type="entry name" value="EF-P"/>
    <property type="match status" value="1"/>
</dbReference>
<dbReference type="GO" id="GO:0003746">
    <property type="term" value="F:translation elongation factor activity"/>
    <property type="evidence" value="ECO:0007669"/>
    <property type="project" value="TreeGrafter"/>
</dbReference>
<dbReference type="PANTHER" id="PTHR30053">
    <property type="entry name" value="ELONGATION FACTOR P"/>
    <property type="match status" value="1"/>
</dbReference>
<dbReference type="SMART" id="SM00841">
    <property type="entry name" value="Elong-fact-P_C"/>
    <property type="match status" value="1"/>
</dbReference>
<organism evidence="3 4">
    <name type="scientific">Candidatus Ryanbacteria bacterium RIFCSPHIGHO2_01_FULL_48_27</name>
    <dbReference type="NCBI Taxonomy" id="1802115"/>
    <lineage>
        <taxon>Bacteria</taxon>
        <taxon>Candidatus Ryaniibacteriota</taxon>
    </lineage>
</organism>
<dbReference type="InterPro" id="IPR014722">
    <property type="entry name" value="Rib_uL2_dom2"/>
</dbReference>
<dbReference type="CDD" id="cd05794">
    <property type="entry name" value="S1_EF-P_repeat_2"/>
    <property type="match status" value="1"/>
</dbReference>